<dbReference type="Proteomes" id="UP000001572">
    <property type="component" value="Chromosome"/>
</dbReference>
<evidence type="ECO:0000256" key="1">
    <source>
        <dbReference type="ARBA" id="ARBA00002324"/>
    </source>
</evidence>
<keyword evidence="12" id="KW-0378">Hydrolase</keyword>
<dbReference type="NCBIfam" id="TIGR00482">
    <property type="entry name" value="nicotinate (nicotinamide) nucleotide adenylyltransferase"/>
    <property type="match status" value="1"/>
</dbReference>
<dbReference type="HAMAP" id="MF_00244">
    <property type="entry name" value="NaMN_adenylyltr"/>
    <property type="match status" value="1"/>
</dbReference>
<comment type="catalytic activity">
    <reaction evidence="9 10">
        <text>nicotinate beta-D-ribonucleotide + ATP + H(+) = deamido-NAD(+) + diphosphate</text>
        <dbReference type="Rhea" id="RHEA:22860"/>
        <dbReference type="ChEBI" id="CHEBI:15378"/>
        <dbReference type="ChEBI" id="CHEBI:30616"/>
        <dbReference type="ChEBI" id="CHEBI:33019"/>
        <dbReference type="ChEBI" id="CHEBI:57502"/>
        <dbReference type="ChEBI" id="CHEBI:58437"/>
        <dbReference type="EC" id="2.7.7.18"/>
    </reaction>
</comment>
<keyword evidence="7 10" id="KW-0067">ATP-binding</keyword>
<dbReference type="NCBIfam" id="TIGR00125">
    <property type="entry name" value="cyt_tran_rel"/>
    <property type="match status" value="1"/>
</dbReference>
<dbReference type="GO" id="GO:0009435">
    <property type="term" value="P:NAD+ biosynthetic process"/>
    <property type="evidence" value="ECO:0007669"/>
    <property type="project" value="UniProtKB-UniRule"/>
</dbReference>
<keyword evidence="5 10" id="KW-0548">Nucleotidyltransferase</keyword>
<dbReference type="Pfam" id="PF01467">
    <property type="entry name" value="CTP_transf_like"/>
    <property type="match status" value="1"/>
</dbReference>
<comment type="function">
    <text evidence="1 10">Catalyzes the reversible adenylation of nicotinate mononucleotide (NaMN) to nicotinic acid adenine dinucleotide (NaAD).</text>
</comment>
<evidence type="ECO:0000313" key="13">
    <source>
        <dbReference type="Proteomes" id="UP000001572"/>
    </source>
</evidence>
<dbReference type="CDD" id="cd02165">
    <property type="entry name" value="NMNAT"/>
    <property type="match status" value="1"/>
</dbReference>
<proteinExistence type="inferred from homology"/>
<evidence type="ECO:0000313" key="12">
    <source>
        <dbReference type="EMBL" id="ABR48466.1"/>
    </source>
</evidence>
<keyword evidence="6 10" id="KW-0547">Nucleotide-binding</keyword>
<dbReference type="AlphaFoldDB" id="A6TQJ8"/>
<evidence type="ECO:0000256" key="5">
    <source>
        <dbReference type="ARBA" id="ARBA00022695"/>
    </source>
</evidence>
<keyword evidence="8 10" id="KW-0520">NAD</keyword>
<organism evidence="12 13">
    <name type="scientific">Alkaliphilus metalliredigens (strain QYMF)</name>
    <dbReference type="NCBI Taxonomy" id="293826"/>
    <lineage>
        <taxon>Bacteria</taxon>
        <taxon>Bacillati</taxon>
        <taxon>Bacillota</taxon>
        <taxon>Clostridia</taxon>
        <taxon>Peptostreptococcales</taxon>
        <taxon>Natronincolaceae</taxon>
        <taxon>Alkaliphilus</taxon>
    </lineage>
</organism>
<evidence type="ECO:0000256" key="3">
    <source>
        <dbReference type="ARBA" id="ARBA00022642"/>
    </source>
</evidence>
<dbReference type="KEGG" id="amt:Amet_2309"/>
<reference evidence="13" key="1">
    <citation type="journal article" date="2016" name="Genome Announc.">
        <title>Complete genome sequence of Alkaliphilus metalliredigens strain QYMF, an alkaliphilic and metal-reducing bacterium isolated from borax-contaminated leachate ponds.</title>
        <authorList>
            <person name="Hwang C."/>
            <person name="Copeland A."/>
            <person name="Lucas S."/>
            <person name="Lapidus A."/>
            <person name="Barry K."/>
            <person name="Detter J.C."/>
            <person name="Glavina Del Rio T."/>
            <person name="Hammon N."/>
            <person name="Israni S."/>
            <person name="Dalin E."/>
            <person name="Tice H."/>
            <person name="Pitluck S."/>
            <person name="Chertkov O."/>
            <person name="Brettin T."/>
            <person name="Bruce D."/>
            <person name="Han C."/>
            <person name="Schmutz J."/>
            <person name="Larimer F."/>
            <person name="Land M.L."/>
            <person name="Hauser L."/>
            <person name="Kyrpides N."/>
            <person name="Mikhailova N."/>
            <person name="Ye Q."/>
            <person name="Zhou J."/>
            <person name="Richardson P."/>
            <person name="Fields M.W."/>
        </authorList>
    </citation>
    <scope>NUCLEOTIDE SEQUENCE [LARGE SCALE GENOMIC DNA]</scope>
    <source>
        <strain evidence="13">QYMF</strain>
    </source>
</reference>
<dbReference type="PANTHER" id="PTHR39321">
    <property type="entry name" value="NICOTINATE-NUCLEOTIDE ADENYLYLTRANSFERASE-RELATED"/>
    <property type="match status" value="1"/>
</dbReference>
<dbReference type="STRING" id="293826.Amet_2309"/>
<evidence type="ECO:0000256" key="6">
    <source>
        <dbReference type="ARBA" id="ARBA00022741"/>
    </source>
</evidence>
<sequence>MKGGRDTVDSAIGSIKEEGITKVGIMGGSFDPIHIAHLIVAESALEAFGLEKIIFIPTGNPPHKDSSKMSDAKNRLEMTKLATQSNSRFRVSTIEVYQGKVSYTIDTIAALQSHWGKEVSCYFIIGIDALIEIESWKAYEELLKSITMVVATRAGHVGNFIDTTIASLKENHHANILPMTIPDIEVSSTEIRKRVKENHSIKYLVPESVENYIKKNKLYRVSDQGGDTCE</sequence>
<feature type="domain" description="Cytidyltransferase-like" evidence="11">
    <location>
        <begin position="25"/>
        <end position="194"/>
    </location>
</feature>
<gene>
    <name evidence="10" type="primary">nadD</name>
    <name evidence="12" type="ordered locus">Amet_2309</name>
</gene>
<keyword evidence="13" id="KW-1185">Reference proteome</keyword>
<dbReference type="PANTHER" id="PTHR39321:SF3">
    <property type="entry name" value="PHOSPHOPANTETHEINE ADENYLYLTRANSFERASE"/>
    <property type="match status" value="1"/>
</dbReference>
<dbReference type="EMBL" id="CP000724">
    <property type="protein sequence ID" value="ABR48466.1"/>
    <property type="molecule type" value="Genomic_DNA"/>
</dbReference>
<dbReference type="EC" id="2.7.7.18" evidence="10"/>
<protein>
    <recommendedName>
        <fullName evidence="10">Probable nicotinate-nucleotide adenylyltransferase</fullName>
        <ecNumber evidence="10">2.7.7.18</ecNumber>
    </recommendedName>
    <alternativeName>
        <fullName evidence="10">Deamido-NAD(+) diphosphorylase</fullName>
    </alternativeName>
    <alternativeName>
        <fullName evidence="10">Deamido-NAD(+) pyrophosphorylase</fullName>
    </alternativeName>
    <alternativeName>
        <fullName evidence="10">Nicotinate mononucleotide adenylyltransferase</fullName>
        <shortName evidence="10">NaMN adenylyltransferase</shortName>
    </alternativeName>
</protein>
<dbReference type="Gene3D" id="3.40.50.620">
    <property type="entry name" value="HUPs"/>
    <property type="match status" value="1"/>
</dbReference>
<dbReference type="GO" id="GO:0004515">
    <property type="term" value="F:nicotinate-nucleotide adenylyltransferase activity"/>
    <property type="evidence" value="ECO:0007669"/>
    <property type="project" value="UniProtKB-UniRule"/>
</dbReference>
<dbReference type="UniPathway" id="UPA00253">
    <property type="reaction ID" value="UER00332"/>
</dbReference>
<dbReference type="NCBIfam" id="NF000840">
    <property type="entry name" value="PRK00071.1-3"/>
    <property type="match status" value="1"/>
</dbReference>
<accession>A6TQJ8</accession>
<evidence type="ECO:0000256" key="2">
    <source>
        <dbReference type="ARBA" id="ARBA00005019"/>
    </source>
</evidence>
<evidence type="ECO:0000256" key="8">
    <source>
        <dbReference type="ARBA" id="ARBA00023027"/>
    </source>
</evidence>
<comment type="similarity">
    <text evidence="10">Belongs to the NadD family.</text>
</comment>
<keyword evidence="4 10" id="KW-0808">Transferase</keyword>
<dbReference type="eggNOG" id="COG1057">
    <property type="taxonomic scope" value="Bacteria"/>
</dbReference>
<dbReference type="HOGENOM" id="CLU_069765_0_1_9"/>
<evidence type="ECO:0000259" key="11">
    <source>
        <dbReference type="Pfam" id="PF01467"/>
    </source>
</evidence>
<dbReference type="InterPro" id="IPR014729">
    <property type="entry name" value="Rossmann-like_a/b/a_fold"/>
</dbReference>
<dbReference type="GO" id="GO:0005524">
    <property type="term" value="F:ATP binding"/>
    <property type="evidence" value="ECO:0007669"/>
    <property type="project" value="UniProtKB-KW"/>
</dbReference>
<dbReference type="GO" id="GO:0016787">
    <property type="term" value="F:hydrolase activity"/>
    <property type="evidence" value="ECO:0007669"/>
    <property type="project" value="UniProtKB-KW"/>
</dbReference>
<name>A6TQJ8_ALKMQ</name>
<evidence type="ECO:0000256" key="7">
    <source>
        <dbReference type="ARBA" id="ARBA00022840"/>
    </source>
</evidence>
<comment type="pathway">
    <text evidence="2 10">Cofactor biosynthesis; NAD(+) biosynthesis; deamido-NAD(+) from nicotinate D-ribonucleotide: step 1/1.</text>
</comment>
<keyword evidence="3 10" id="KW-0662">Pyridine nucleotide biosynthesis</keyword>
<dbReference type="SUPFAM" id="SSF52374">
    <property type="entry name" value="Nucleotidylyl transferase"/>
    <property type="match status" value="1"/>
</dbReference>
<dbReference type="InterPro" id="IPR005248">
    <property type="entry name" value="NadD/NMNAT"/>
</dbReference>
<evidence type="ECO:0000256" key="4">
    <source>
        <dbReference type="ARBA" id="ARBA00022679"/>
    </source>
</evidence>
<dbReference type="InterPro" id="IPR004821">
    <property type="entry name" value="Cyt_trans-like"/>
</dbReference>
<evidence type="ECO:0000256" key="9">
    <source>
        <dbReference type="ARBA" id="ARBA00048721"/>
    </source>
</evidence>
<evidence type="ECO:0000256" key="10">
    <source>
        <dbReference type="HAMAP-Rule" id="MF_00244"/>
    </source>
</evidence>